<dbReference type="InterPro" id="IPR028883">
    <property type="entry name" value="tRNA_aden_deaminase"/>
</dbReference>
<evidence type="ECO:0000256" key="2">
    <source>
        <dbReference type="ARBA" id="ARBA00011738"/>
    </source>
</evidence>
<keyword evidence="4 8" id="KW-0479">Metal-binding</keyword>
<gene>
    <name evidence="8" type="primary">tadA</name>
    <name evidence="10" type="ORF">LY28_03170</name>
</gene>
<dbReference type="HAMAP" id="MF_00972">
    <property type="entry name" value="tRNA_aden_deaminase"/>
    <property type="match status" value="1"/>
</dbReference>
<dbReference type="AlphaFoldDB" id="A0A318XGU2"/>
<dbReference type="OrthoDB" id="9802676at2"/>
<keyword evidence="6 8" id="KW-0862">Zinc</keyword>
<protein>
    <recommendedName>
        <fullName evidence="8">tRNA-specific adenosine deaminase</fullName>
        <ecNumber evidence="8">3.5.4.33</ecNumber>
    </recommendedName>
</protein>
<dbReference type="PANTHER" id="PTHR11079:SF202">
    <property type="entry name" value="TRNA-SPECIFIC ADENOSINE DEAMINASE"/>
    <property type="match status" value="1"/>
</dbReference>
<reference evidence="10 11" key="1">
    <citation type="submission" date="2018-06" db="EMBL/GenBank/DDBJ databases">
        <title>Genomic Encyclopedia of Type Strains, Phase I: the one thousand microbial genomes (KMG-I) project.</title>
        <authorList>
            <person name="Kyrpides N."/>
        </authorList>
    </citation>
    <scope>NUCLEOTIDE SEQUENCE [LARGE SCALE GENOMIC DNA]</scope>
    <source>
        <strain evidence="10 11">DSM 19573</strain>
    </source>
</reference>
<dbReference type="InterPro" id="IPR058535">
    <property type="entry name" value="MafB19-deam"/>
</dbReference>
<comment type="catalytic activity">
    <reaction evidence="7 8">
        <text>adenosine(34) in tRNA + H2O + H(+) = inosine(34) in tRNA + NH4(+)</text>
        <dbReference type="Rhea" id="RHEA:43168"/>
        <dbReference type="Rhea" id="RHEA-COMP:10373"/>
        <dbReference type="Rhea" id="RHEA-COMP:10374"/>
        <dbReference type="ChEBI" id="CHEBI:15377"/>
        <dbReference type="ChEBI" id="CHEBI:15378"/>
        <dbReference type="ChEBI" id="CHEBI:28938"/>
        <dbReference type="ChEBI" id="CHEBI:74411"/>
        <dbReference type="ChEBI" id="CHEBI:82852"/>
        <dbReference type="EC" id="3.5.4.33"/>
    </reaction>
</comment>
<feature type="domain" description="CMP/dCMP-type deaminase" evidence="9">
    <location>
        <begin position="3"/>
        <end position="114"/>
    </location>
</feature>
<dbReference type="CDD" id="cd01285">
    <property type="entry name" value="nucleoside_deaminase"/>
    <property type="match status" value="1"/>
</dbReference>
<dbReference type="SUPFAM" id="SSF53927">
    <property type="entry name" value="Cytidine deaminase-like"/>
    <property type="match status" value="1"/>
</dbReference>
<evidence type="ECO:0000256" key="3">
    <source>
        <dbReference type="ARBA" id="ARBA00022694"/>
    </source>
</evidence>
<dbReference type="PROSITE" id="PS00903">
    <property type="entry name" value="CYT_DCMP_DEAMINASES_1"/>
    <property type="match status" value="1"/>
</dbReference>
<comment type="function">
    <text evidence="8">Catalyzes the deamination of adenosine to inosine at the wobble position 34 of tRNA(Arg2).</text>
</comment>
<dbReference type="GO" id="GO:0002100">
    <property type="term" value="P:tRNA wobble adenosine to inosine editing"/>
    <property type="evidence" value="ECO:0007669"/>
    <property type="project" value="UniProtKB-UniRule"/>
</dbReference>
<dbReference type="EC" id="3.5.4.33" evidence="8"/>
<feature type="binding site" evidence="8">
    <location>
        <position position="87"/>
    </location>
    <ligand>
        <name>Zn(2+)</name>
        <dbReference type="ChEBI" id="CHEBI:29105"/>
        <note>catalytic</note>
    </ligand>
</feature>
<evidence type="ECO:0000256" key="1">
    <source>
        <dbReference type="ARBA" id="ARBA00010669"/>
    </source>
</evidence>
<dbReference type="Proteomes" id="UP000248132">
    <property type="component" value="Unassembled WGS sequence"/>
</dbReference>
<evidence type="ECO:0000259" key="9">
    <source>
        <dbReference type="PROSITE" id="PS51747"/>
    </source>
</evidence>
<name>A0A318XGU2_9FIRM</name>
<feature type="binding site" evidence="8">
    <location>
        <position position="54"/>
    </location>
    <ligand>
        <name>Zn(2+)</name>
        <dbReference type="ChEBI" id="CHEBI:29105"/>
        <note>catalytic</note>
    </ligand>
</feature>
<organism evidence="10 11">
    <name type="scientific">Ruminiclostridium sufflavum DSM 19573</name>
    <dbReference type="NCBI Taxonomy" id="1121337"/>
    <lineage>
        <taxon>Bacteria</taxon>
        <taxon>Bacillati</taxon>
        <taxon>Bacillota</taxon>
        <taxon>Clostridia</taxon>
        <taxon>Eubacteriales</taxon>
        <taxon>Oscillospiraceae</taxon>
        <taxon>Ruminiclostridium</taxon>
    </lineage>
</organism>
<dbReference type="GO" id="GO:0008270">
    <property type="term" value="F:zinc ion binding"/>
    <property type="evidence" value="ECO:0007669"/>
    <property type="project" value="UniProtKB-UniRule"/>
</dbReference>
<dbReference type="PANTHER" id="PTHR11079">
    <property type="entry name" value="CYTOSINE DEAMINASE FAMILY MEMBER"/>
    <property type="match status" value="1"/>
</dbReference>
<dbReference type="PROSITE" id="PS51747">
    <property type="entry name" value="CYT_DCMP_DEAMINASES_2"/>
    <property type="match status" value="1"/>
</dbReference>
<comment type="subunit">
    <text evidence="2 8">Homodimer.</text>
</comment>
<comment type="cofactor">
    <cofactor evidence="8">
        <name>Zn(2+)</name>
        <dbReference type="ChEBI" id="CHEBI:29105"/>
    </cofactor>
    <text evidence="8">Binds 1 zinc ion per subunit.</text>
</comment>
<feature type="binding site" evidence="8">
    <location>
        <position position="84"/>
    </location>
    <ligand>
        <name>Zn(2+)</name>
        <dbReference type="ChEBI" id="CHEBI:29105"/>
        <note>catalytic</note>
    </ligand>
</feature>
<evidence type="ECO:0000256" key="6">
    <source>
        <dbReference type="ARBA" id="ARBA00022833"/>
    </source>
</evidence>
<dbReference type="EMBL" id="QKMR01000023">
    <property type="protein sequence ID" value="PYG85750.1"/>
    <property type="molecule type" value="Genomic_DNA"/>
</dbReference>
<comment type="caution">
    <text evidence="10">The sequence shown here is derived from an EMBL/GenBank/DDBJ whole genome shotgun (WGS) entry which is preliminary data.</text>
</comment>
<dbReference type="Pfam" id="PF14437">
    <property type="entry name" value="MafB19-deam"/>
    <property type="match status" value="1"/>
</dbReference>
<evidence type="ECO:0000313" key="11">
    <source>
        <dbReference type="Proteomes" id="UP000248132"/>
    </source>
</evidence>
<keyword evidence="3 8" id="KW-0819">tRNA processing</keyword>
<evidence type="ECO:0000256" key="8">
    <source>
        <dbReference type="HAMAP-Rule" id="MF_00972"/>
    </source>
</evidence>
<accession>A0A318XGU2</accession>
<dbReference type="RefSeq" id="WP_110463141.1">
    <property type="nucleotide sequence ID" value="NZ_QKMR01000023.1"/>
</dbReference>
<keyword evidence="5 8" id="KW-0378">Hydrolase</keyword>
<evidence type="ECO:0000256" key="7">
    <source>
        <dbReference type="ARBA" id="ARBA00048045"/>
    </source>
</evidence>
<dbReference type="InterPro" id="IPR016193">
    <property type="entry name" value="Cytidine_deaminase-like"/>
</dbReference>
<keyword evidence="11" id="KW-1185">Reference proteome</keyword>
<dbReference type="InterPro" id="IPR016192">
    <property type="entry name" value="APOBEC/CMP_deaminase_Zn-bd"/>
</dbReference>
<evidence type="ECO:0000256" key="5">
    <source>
        <dbReference type="ARBA" id="ARBA00022801"/>
    </source>
</evidence>
<dbReference type="Gene3D" id="3.40.140.10">
    <property type="entry name" value="Cytidine Deaminase, domain 2"/>
    <property type="match status" value="1"/>
</dbReference>
<evidence type="ECO:0000313" key="10">
    <source>
        <dbReference type="EMBL" id="PYG85750.1"/>
    </source>
</evidence>
<sequence>MYTRKEQLMIKALNQAKLAYKKGETPVGAIIVRDGQIISRGHNLKETKKDVTSHAEIEAIRRAARKLGTWRLDGCEMYVTLEPCPMCAGAIIQSRISTLYIGAMDNRAGAAGSAIDLFRIGQFNHRVDVVIGLLFEECGELLKDFFRNARRDADKGYK</sequence>
<dbReference type="InterPro" id="IPR002125">
    <property type="entry name" value="CMP_dCMP_dom"/>
</dbReference>
<dbReference type="NCBIfam" id="NF008113">
    <property type="entry name" value="PRK10860.1"/>
    <property type="match status" value="1"/>
</dbReference>
<dbReference type="FunFam" id="3.40.140.10:FF:000005">
    <property type="entry name" value="tRNA-specific adenosine deaminase"/>
    <property type="match status" value="1"/>
</dbReference>
<evidence type="ECO:0000256" key="4">
    <source>
        <dbReference type="ARBA" id="ARBA00022723"/>
    </source>
</evidence>
<feature type="active site" description="Proton donor" evidence="8">
    <location>
        <position position="56"/>
    </location>
</feature>
<comment type="similarity">
    <text evidence="1">Belongs to the cytidine and deoxycytidylate deaminase family. ADAT2 subfamily.</text>
</comment>
<proteinExistence type="inferred from homology"/>
<dbReference type="GO" id="GO:0052717">
    <property type="term" value="F:tRNA-specific adenosine-34 deaminase activity"/>
    <property type="evidence" value="ECO:0007669"/>
    <property type="project" value="UniProtKB-UniRule"/>
</dbReference>